<dbReference type="InterPro" id="IPR008928">
    <property type="entry name" value="6-hairpin_glycosidase_sf"/>
</dbReference>
<evidence type="ECO:0000256" key="1">
    <source>
        <dbReference type="ARBA" id="ARBA00001576"/>
    </source>
</evidence>
<evidence type="ECO:0000313" key="9">
    <source>
        <dbReference type="EMBL" id="KYK57412.1"/>
    </source>
</evidence>
<dbReference type="InterPro" id="IPR005196">
    <property type="entry name" value="Glyco_hydro_65_N"/>
</dbReference>
<sequence>MAIPLLTVLFLCRVAAWELSNNPSSWNQTHWSLTSHEYLPGHFQGRLSLANGYVGASVAAAGPFFEIDVNDTDPSGPPPTNGWPLFDPRISFSTISGFYNIQKNATGTNYPWLGQYGWDSFIAGIPHPTAIVFSFGSVYLDSTVSNETIFNYTQTLSMSTGMTEWSYKWKPPSMSAEFDLFFSVIFSRERPNVIASKATIVASKDIDGEVTDLLDGRSAVRSYLADKGRHSGRDGNGIFVSVHPNGLPNVTAWLVSNEDFATADKPRLAKGPYVSANESTVGQTFTLNLKAGQPVTLFKYVGVASTDKFPDAKDVATRAASSAKAKGWDGLVAEHVDAWKALMPPDSVDDFTDPTSGTLPLDPNLETLQIGTIASTFHLLQNLQPDGSNLNDNSIPVSGLASDSYAGQIFWDADTWMAPGLNLAFPTYAKQVANFRLKQHAQALENAAFNGYPNGSILYSWTAGRYGNCTATGPCVDYEYHLNYDIAFNLLQQYKINENRTWFEAGPEQVVLGVAEMTAHLLQRNDTDGLYWLRNATDPDEYANNVNNPSFTISSASQLLMRVNELLLSRGRPANETWARIADRIAFPRAASGITLEYQTMNNSVEVKQADVVLITYPLGYDRNYTTNNSLLDLDYYSQKQSPDGPAMTFSAFAIDANAVSPSGCAAYTYTLKALLPYLRGPWYQFSEQQVDDPSKNGGTNPAFPFLTGHGGALQIAPFGFLGIRTDRSVLALSPSLPPQIPHLRVRTFYYAGAALRAVMNRTTTTLGRIPAPEHLHDTYAGKRMPFDVESADGASRRYTIGVNETVTVANRLYWENATYARNMLQCLPATSPDACVAGQLPEGANDGALATSWQPSTAAASRLLIDTSSLGRRKVSGAYFDFGERPVAKATILFYNKTTGVGAGREVTVNGIRANGSASAGSAVVPVQSNTTSMVFSADLDLWTGDWVQLTVEGCLGCDEGAGADGSAVGGTIAEFVVY</sequence>
<evidence type="ECO:0000256" key="3">
    <source>
        <dbReference type="ARBA" id="ARBA00012757"/>
    </source>
</evidence>
<keyword evidence="10" id="KW-1185">Reference proteome</keyword>
<dbReference type="Proteomes" id="UP000076580">
    <property type="component" value="Chromosome 02"/>
</dbReference>
<accession>A0A151GK74</accession>
<comment type="similarity">
    <text evidence="2">Belongs to the glycosyl hydrolase 65 family.</text>
</comment>
<evidence type="ECO:0000256" key="5">
    <source>
        <dbReference type="ARBA" id="ARBA00023180"/>
    </source>
</evidence>
<evidence type="ECO:0000259" key="8">
    <source>
        <dbReference type="Pfam" id="PF03636"/>
    </source>
</evidence>
<evidence type="ECO:0000256" key="2">
    <source>
        <dbReference type="ARBA" id="ARBA00006768"/>
    </source>
</evidence>
<reference evidence="9 10" key="1">
    <citation type="journal article" date="2016" name="Sci. Rep.">
        <title>Insights into Adaptations to a Near-Obligate Nematode Endoparasitic Lifestyle from the Finished Genome of Drechmeria coniospora.</title>
        <authorList>
            <person name="Zhang L."/>
            <person name="Zhou Z."/>
            <person name="Guo Q."/>
            <person name="Fokkens L."/>
            <person name="Miskei M."/>
            <person name="Pocsi I."/>
            <person name="Zhang W."/>
            <person name="Chen M."/>
            <person name="Wang L."/>
            <person name="Sun Y."/>
            <person name="Donzelli B.G."/>
            <person name="Gibson D.M."/>
            <person name="Nelson D.R."/>
            <person name="Luo J.G."/>
            <person name="Rep M."/>
            <person name="Liu H."/>
            <person name="Yang S."/>
            <person name="Wang J."/>
            <person name="Krasnoff S.B."/>
            <person name="Xu Y."/>
            <person name="Molnar I."/>
            <person name="Lin M."/>
        </authorList>
    </citation>
    <scope>NUCLEOTIDE SEQUENCE [LARGE SCALE GENOMIC DNA]</scope>
    <source>
        <strain evidence="9 10">ARSEF 6962</strain>
    </source>
</reference>
<evidence type="ECO:0000313" key="10">
    <source>
        <dbReference type="Proteomes" id="UP000076580"/>
    </source>
</evidence>
<dbReference type="InterPro" id="IPR012341">
    <property type="entry name" value="6hp_glycosidase-like_sf"/>
</dbReference>
<dbReference type="Pfam" id="PF03632">
    <property type="entry name" value="Glyco_hydro_65m"/>
    <property type="match status" value="1"/>
</dbReference>
<dbReference type="EMBL" id="LAYC01000002">
    <property type="protein sequence ID" value="KYK57412.1"/>
    <property type="molecule type" value="Genomic_DNA"/>
</dbReference>
<dbReference type="InterPro" id="IPR011013">
    <property type="entry name" value="Gal_mutarotase_sf_dom"/>
</dbReference>
<dbReference type="EC" id="3.2.1.28" evidence="3"/>
<dbReference type="SUPFAM" id="SSF74650">
    <property type="entry name" value="Galactose mutarotase-like"/>
    <property type="match status" value="1"/>
</dbReference>
<dbReference type="FunCoup" id="A0A151GK74">
    <property type="interactions" value="53"/>
</dbReference>
<dbReference type="InParanoid" id="A0A151GK74"/>
<comment type="caution">
    <text evidence="9">The sequence shown here is derived from an EMBL/GenBank/DDBJ whole genome shotgun (WGS) entry which is preliminary data.</text>
</comment>
<dbReference type="Gene3D" id="1.50.10.10">
    <property type="match status" value="1"/>
</dbReference>
<evidence type="ECO:0000256" key="6">
    <source>
        <dbReference type="SAM" id="SignalP"/>
    </source>
</evidence>
<dbReference type="InterPro" id="IPR037018">
    <property type="entry name" value="GH65_N"/>
</dbReference>
<feature type="chain" id="PRO_5007580661" description="alpha,alpha-trehalase" evidence="6">
    <location>
        <begin position="17"/>
        <end position="980"/>
    </location>
</feature>
<dbReference type="STRING" id="98403.A0A151GK74"/>
<dbReference type="PANTHER" id="PTHR11051">
    <property type="entry name" value="GLYCOSYL HYDROLASE-RELATED"/>
    <property type="match status" value="1"/>
</dbReference>
<keyword evidence="4" id="KW-0378">Hydrolase</keyword>
<dbReference type="Gene3D" id="2.70.98.40">
    <property type="entry name" value="Glycoside hydrolase, family 65, N-terminal domain"/>
    <property type="match status" value="1"/>
</dbReference>
<dbReference type="SUPFAM" id="SSF48208">
    <property type="entry name" value="Six-hairpin glycosidases"/>
    <property type="match status" value="1"/>
</dbReference>
<dbReference type="GO" id="GO:0004555">
    <property type="term" value="F:alpha,alpha-trehalase activity"/>
    <property type="evidence" value="ECO:0007669"/>
    <property type="project" value="UniProtKB-EC"/>
</dbReference>
<feature type="domain" description="Glycoside hydrolase family 65 central catalytic" evidence="7">
    <location>
        <begin position="377"/>
        <end position="566"/>
    </location>
</feature>
<dbReference type="FunFam" id="1.50.10.10:FF:000032">
    <property type="entry name" value="Vacuolar acid trehalase"/>
    <property type="match status" value="1"/>
</dbReference>
<dbReference type="GO" id="GO:0005993">
    <property type="term" value="P:trehalose catabolic process"/>
    <property type="evidence" value="ECO:0007669"/>
    <property type="project" value="TreeGrafter"/>
</dbReference>
<dbReference type="GeneID" id="63717064"/>
<comment type="catalytic activity">
    <reaction evidence="1">
        <text>alpha,alpha-trehalose + H2O = alpha-D-glucose + beta-D-glucose</text>
        <dbReference type="Rhea" id="RHEA:32675"/>
        <dbReference type="ChEBI" id="CHEBI:15377"/>
        <dbReference type="ChEBI" id="CHEBI:15903"/>
        <dbReference type="ChEBI" id="CHEBI:16551"/>
        <dbReference type="ChEBI" id="CHEBI:17925"/>
        <dbReference type="EC" id="3.2.1.28"/>
    </reaction>
</comment>
<protein>
    <recommendedName>
        <fullName evidence="3">alpha,alpha-trehalase</fullName>
        <ecNumber evidence="3">3.2.1.28</ecNumber>
    </recommendedName>
</protein>
<proteinExistence type="inferred from homology"/>
<dbReference type="RefSeq" id="XP_040656764.1">
    <property type="nucleotide sequence ID" value="XM_040801731.1"/>
</dbReference>
<feature type="domain" description="Glycoside hydrolase family 65 N-terminal" evidence="8">
    <location>
        <begin position="41"/>
        <end position="306"/>
    </location>
</feature>
<organism evidence="9 10">
    <name type="scientific">Drechmeria coniospora</name>
    <name type="common">Nematophagous fungus</name>
    <name type="synonym">Meria coniospora</name>
    <dbReference type="NCBI Taxonomy" id="98403"/>
    <lineage>
        <taxon>Eukaryota</taxon>
        <taxon>Fungi</taxon>
        <taxon>Dikarya</taxon>
        <taxon>Ascomycota</taxon>
        <taxon>Pezizomycotina</taxon>
        <taxon>Sordariomycetes</taxon>
        <taxon>Hypocreomycetidae</taxon>
        <taxon>Hypocreales</taxon>
        <taxon>Ophiocordycipitaceae</taxon>
        <taxon>Drechmeria</taxon>
    </lineage>
</organism>
<evidence type="ECO:0000256" key="4">
    <source>
        <dbReference type="ARBA" id="ARBA00022801"/>
    </source>
</evidence>
<dbReference type="GO" id="GO:0030246">
    <property type="term" value="F:carbohydrate binding"/>
    <property type="evidence" value="ECO:0007669"/>
    <property type="project" value="InterPro"/>
</dbReference>
<dbReference type="InterPro" id="IPR005195">
    <property type="entry name" value="Glyco_hydro_65_M"/>
</dbReference>
<keyword evidence="5" id="KW-0325">Glycoprotein</keyword>
<dbReference type="GO" id="GO:0009277">
    <property type="term" value="C:fungal-type cell wall"/>
    <property type="evidence" value="ECO:0007669"/>
    <property type="project" value="TreeGrafter"/>
</dbReference>
<dbReference type="AlphaFoldDB" id="A0A151GK74"/>
<feature type="signal peptide" evidence="6">
    <location>
        <begin position="1"/>
        <end position="16"/>
    </location>
</feature>
<name>A0A151GK74_DRECN</name>
<dbReference type="PANTHER" id="PTHR11051:SF8">
    <property type="entry name" value="PROTEIN-GLUCOSYLGALACTOSYLHYDROXYLYSINE GLUCOSIDASE"/>
    <property type="match status" value="1"/>
</dbReference>
<gene>
    <name evidence="9" type="ORF">DCS_04421</name>
</gene>
<dbReference type="Pfam" id="PF03636">
    <property type="entry name" value="Glyco_hydro_65N"/>
    <property type="match status" value="1"/>
</dbReference>
<keyword evidence="6" id="KW-0732">Signal</keyword>
<evidence type="ECO:0000259" key="7">
    <source>
        <dbReference type="Pfam" id="PF03632"/>
    </source>
</evidence>